<dbReference type="RefSeq" id="WP_161901446.1">
    <property type="nucleotide sequence ID" value="NZ_MAEL01000023.1"/>
</dbReference>
<name>A0ABQ6Z1N4_9ENTE</name>
<evidence type="ECO:0000256" key="4">
    <source>
        <dbReference type="ARBA" id="ARBA00023239"/>
    </source>
</evidence>
<dbReference type="Proteomes" id="UP000782705">
    <property type="component" value="Unassembled WGS sequence"/>
</dbReference>
<dbReference type="Gene3D" id="3.20.20.70">
    <property type="entry name" value="Aldolase class I"/>
    <property type="match status" value="1"/>
</dbReference>
<evidence type="ECO:0000256" key="3">
    <source>
        <dbReference type="ARBA" id="ARBA00011233"/>
    </source>
</evidence>
<dbReference type="PANTHER" id="PTHR30246:SF1">
    <property type="entry name" value="2-DEHYDRO-3-DEOXY-6-PHOSPHOGALACTONATE ALDOLASE-RELATED"/>
    <property type="match status" value="1"/>
</dbReference>
<evidence type="ECO:0000313" key="7">
    <source>
        <dbReference type="Proteomes" id="UP000782705"/>
    </source>
</evidence>
<evidence type="ECO:0000313" key="6">
    <source>
        <dbReference type="EMBL" id="KAF1305138.1"/>
    </source>
</evidence>
<comment type="pathway">
    <text evidence="1">Carbohydrate acid metabolism.</text>
</comment>
<accession>A0ABQ6Z1N4</accession>
<dbReference type="InterPro" id="IPR000887">
    <property type="entry name" value="Aldlse_KDPG_KHG"/>
</dbReference>
<dbReference type="Pfam" id="PF01081">
    <property type="entry name" value="Aldolase"/>
    <property type="match status" value="1"/>
</dbReference>
<organism evidence="6 7">
    <name type="scientific">Candidatus Enterococcus willemsii</name>
    <dbReference type="NCBI Taxonomy" id="1857215"/>
    <lineage>
        <taxon>Bacteria</taxon>
        <taxon>Bacillati</taxon>
        <taxon>Bacillota</taxon>
        <taxon>Bacilli</taxon>
        <taxon>Lactobacillales</taxon>
        <taxon>Enterococcaceae</taxon>
        <taxon>Enterococcus</taxon>
    </lineage>
</organism>
<reference evidence="6 7" key="1">
    <citation type="submission" date="2016-06" db="EMBL/GenBank/DDBJ databases">
        <title>Four novel species of enterococci isolated from chicken manure.</title>
        <authorList>
            <person name="Van Tyne D."/>
        </authorList>
    </citation>
    <scope>NUCLEOTIDE SEQUENCE [LARGE SCALE GENOMIC DNA]</scope>
    <source>
        <strain evidence="6 7">CU12B</strain>
    </source>
</reference>
<dbReference type="InterPro" id="IPR013785">
    <property type="entry name" value="Aldolase_TIM"/>
</dbReference>
<protein>
    <submittedName>
        <fullName evidence="6">Ketohydroxyglutarate aldolase</fullName>
    </submittedName>
</protein>
<evidence type="ECO:0000256" key="2">
    <source>
        <dbReference type="ARBA" id="ARBA00006906"/>
    </source>
</evidence>
<dbReference type="NCBIfam" id="TIGR01182">
    <property type="entry name" value="eda"/>
    <property type="match status" value="1"/>
</dbReference>
<proteinExistence type="inferred from homology"/>
<evidence type="ECO:0000256" key="1">
    <source>
        <dbReference type="ARBA" id="ARBA00004761"/>
    </source>
</evidence>
<evidence type="ECO:0000256" key="5">
    <source>
        <dbReference type="ARBA" id="ARBA00023277"/>
    </source>
</evidence>
<dbReference type="PANTHER" id="PTHR30246">
    <property type="entry name" value="2-KETO-3-DEOXY-6-PHOSPHOGLUCONATE ALDOLASE"/>
    <property type="match status" value="1"/>
</dbReference>
<keyword evidence="5" id="KW-0119">Carbohydrate metabolism</keyword>
<gene>
    <name evidence="6" type="ORF">BAU17_05005</name>
</gene>
<dbReference type="NCBIfam" id="NF005119">
    <property type="entry name" value="PRK06552.1"/>
    <property type="match status" value="1"/>
</dbReference>
<keyword evidence="7" id="KW-1185">Reference proteome</keyword>
<sequence>MQKLNILKRISEEQIMAIVRVDTIERAEEIVQGCLAGQISCVEISYTNTNAGEIIQELKTRYAQKLLVGAGTVLDGETARQAILKGAEFIIAPNFSEDVAKICNRYQIPYMPGCFSVSEVVEALSSGADMIKIFPGSSLIGPDMIKTIKTPLPWVPMLSSGGATPDNISEWLNAGVDCVGVGSLLTKGTAEEIAKNACAFQQKLKEIKKKA</sequence>
<dbReference type="SUPFAM" id="SSF51569">
    <property type="entry name" value="Aldolase"/>
    <property type="match status" value="1"/>
</dbReference>
<keyword evidence="4" id="KW-0456">Lyase</keyword>
<comment type="similarity">
    <text evidence="2">Belongs to the KHG/KDPG aldolase family.</text>
</comment>
<comment type="caution">
    <text evidence="6">The sequence shown here is derived from an EMBL/GenBank/DDBJ whole genome shotgun (WGS) entry which is preliminary data.</text>
</comment>
<comment type="subunit">
    <text evidence="3">Homotrimer.</text>
</comment>
<dbReference type="CDD" id="cd00452">
    <property type="entry name" value="KDPG_aldolase"/>
    <property type="match status" value="1"/>
</dbReference>
<dbReference type="EMBL" id="MAEL01000023">
    <property type="protein sequence ID" value="KAF1305138.1"/>
    <property type="molecule type" value="Genomic_DNA"/>
</dbReference>